<proteinExistence type="predicted"/>
<evidence type="ECO:0000256" key="1">
    <source>
        <dbReference type="SAM" id="MobiDB-lite"/>
    </source>
</evidence>
<evidence type="ECO:0008006" key="4">
    <source>
        <dbReference type="Google" id="ProtNLM"/>
    </source>
</evidence>
<dbReference type="AlphaFoldDB" id="A0AAD7HT33"/>
<sequence>MSDPFALPKKTTLACKECRARKQKACPPFRHLRYCMTDSQDTPCMRCWQNGLLCEYLHTDKQKARFAGATPGGNDRGGFSSSVPQSPSTQSNQTPYPGYGQHPSYAAGYINSSSAPAVPRSNYAPSVPPASGGYPHGGGSNNLGPRYRPPNHGNNNTYPTYQVAAQAPAPAIPSHNTQGYMAPGMYPPSQSIPPGYSAGSNANYGYHGNASTTASLVFALPADPAIAADATYRILLVFEIPLRNPQYLHFQ</sequence>
<evidence type="ECO:0000313" key="3">
    <source>
        <dbReference type="Proteomes" id="UP001215598"/>
    </source>
</evidence>
<gene>
    <name evidence="2" type="ORF">B0H16DRAFT_1471250</name>
</gene>
<name>A0AAD7HT33_9AGAR</name>
<evidence type="ECO:0000313" key="2">
    <source>
        <dbReference type="EMBL" id="KAJ7726778.1"/>
    </source>
</evidence>
<accession>A0AAD7HT33</accession>
<reference evidence="2" key="1">
    <citation type="submission" date="2023-03" db="EMBL/GenBank/DDBJ databases">
        <title>Massive genome expansion in bonnet fungi (Mycena s.s.) driven by repeated elements and novel gene families across ecological guilds.</title>
        <authorList>
            <consortium name="Lawrence Berkeley National Laboratory"/>
            <person name="Harder C.B."/>
            <person name="Miyauchi S."/>
            <person name="Viragh M."/>
            <person name="Kuo A."/>
            <person name="Thoen E."/>
            <person name="Andreopoulos B."/>
            <person name="Lu D."/>
            <person name="Skrede I."/>
            <person name="Drula E."/>
            <person name="Henrissat B."/>
            <person name="Morin E."/>
            <person name="Kohler A."/>
            <person name="Barry K."/>
            <person name="LaButti K."/>
            <person name="Morin E."/>
            <person name="Salamov A."/>
            <person name="Lipzen A."/>
            <person name="Mereny Z."/>
            <person name="Hegedus B."/>
            <person name="Baldrian P."/>
            <person name="Stursova M."/>
            <person name="Weitz H."/>
            <person name="Taylor A."/>
            <person name="Grigoriev I.V."/>
            <person name="Nagy L.G."/>
            <person name="Martin F."/>
            <person name="Kauserud H."/>
        </authorList>
    </citation>
    <scope>NUCLEOTIDE SEQUENCE</scope>
    <source>
        <strain evidence="2">CBHHK182m</strain>
    </source>
</reference>
<feature type="region of interest" description="Disordered" evidence="1">
    <location>
        <begin position="67"/>
        <end position="103"/>
    </location>
</feature>
<keyword evidence="3" id="KW-1185">Reference proteome</keyword>
<dbReference type="Proteomes" id="UP001215598">
    <property type="component" value="Unassembled WGS sequence"/>
</dbReference>
<dbReference type="EMBL" id="JARKIB010000184">
    <property type="protein sequence ID" value="KAJ7726778.1"/>
    <property type="molecule type" value="Genomic_DNA"/>
</dbReference>
<comment type="caution">
    <text evidence="2">The sequence shown here is derived from an EMBL/GenBank/DDBJ whole genome shotgun (WGS) entry which is preliminary data.</text>
</comment>
<protein>
    <recommendedName>
        <fullName evidence="4">Zn(2)-C6 fungal-type domain-containing protein</fullName>
    </recommendedName>
</protein>
<feature type="region of interest" description="Disordered" evidence="1">
    <location>
        <begin position="117"/>
        <end position="158"/>
    </location>
</feature>
<organism evidence="2 3">
    <name type="scientific">Mycena metata</name>
    <dbReference type="NCBI Taxonomy" id="1033252"/>
    <lineage>
        <taxon>Eukaryota</taxon>
        <taxon>Fungi</taxon>
        <taxon>Dikarya</taxon>
        <taxon>Basidiomycota</taxon>
        <taxon>Agaricomycotina</taxon>
        <taxon>Agaricomycetes</taxon>
        <taxon>Agaricomycetidae</taxon>
        <taxon>Agaricales</taxon>
        <taxon>Marasmiineae</taxon>
        <taxon>Mycenaceae</taxon>
        <taxon>Mycena</taxon>
    </lineage>
</organism>
<feature type="compositionally biased region" description="Low complexity" evidence="1">
    <location>
        <begin position="80"/>
        <end position="95"/>
    </location>
</feature>